<evidence type="ECO:0000313" key="5">
    <source>
        <dbReference type="Proteomes" id="UP001178507"/>
    </source>
</evidence>
<gene>
    <name evidence="4" type="ORF">EVOR1521_LOCUS12566</name>
</gene>
<name>A0AA36IG58_9DINO</name>
<evidence type="ECO:0000259" key="2">
    <source>
        <dbReference type="Pfam" id="PF00557"/>
    </source>
</evidence>
<dbReference type="SUPFAM" id="SSF53092">
    <property type="entry name" value="Creatinase/prolidase N-terminal domain"/>
    <property type="match status" value="1"/>
</dbReference>
<dbReference type="EMBL" id="CAUJNA010001335">
    <property type="protein sequence ID" value="CAJ1386125.1"/>
    <property type="molecule type" value="Genomic_DNA"/>
</dbReference>
<dbReference type="InterPro" id="IPR029149">
    <property type="entry name" value="Creatin/AminoP/Spt16_N"/>
</dbReference>
<accession>A0AA36IG58</accession>
<dbReference type="PANTHER" id="PTHR46112:SF2">
    <property type="entry name" value="XAA-PRO AMINOPEPTIDASE P-RELATED"/>
    <property type="match status" value="1"/>
</dbReference>
<feature type="domain" description="Creatinase N-terminal" evidence="3">
    <location>
        <begin position="42"/>
        <end position="177"/>
    </location>
</feature>
<keyword evidence="5" id="KW-1185">Reference proteome</keyword>
<feature type="region of interest" description="Disordered" evidence="1">
    <location>
        <begin position="631"/>
        <end position="666"/>
    </location>
</feature>
<dbReference type="SUPFAM" id="SSF55920">
    <property type="entry name" value="Creatinase/aminopeptidase"/>
    <property type="match status" value="1"/>
</dbReference>
<dbReference type="Gene3D" id="3.90.230.10">
    <property type="entry name" value="Creatinase/methionine aminopeptidase superfamily"/>
    <property type="match status" value="1"/>
</dbReference>
<dbReference type="PANTHER" id="PTHR46112">
    <property type="entry name" value="AMINOPEPTIDASE"/>
    <property type="match status" value="1"/>
</dbReference>
<dbReference type="InterPro" id="IPR000994">
    <property type="entry name" value="Pept_M24"/>
</dbReference>
<dbReference type="Gene3D" id="3.40.350.10">
    <property type="entry name" value="Creatinase/prolidase N-terminal domain"/>
    <property type="match status" value="1"/>
</dbReference>
<dbReference type="InterPro" id="IPR000587">
    <property type="entry name" value="Creatinase_N"/>
</dbReference>
<protein>
    <recommendedName>
        <fullName evidence="6">Aminopeptidase P N-terminal domain-containing protein</fullName>
    </recommendedName>
</protein>
<proteinExistence type="predicted"/>
<feature type="compositionally biased region" description="Basic and acidic residues" evidence="1">
    <location>
        <begin position="775"/>
        <end position="788"/>
    </location>
</feature>
<sequence length="1033" mass="113682">MALPFKEVIPDVLLGHKPEGLPPFDGWKGGELRVPAAEYRRRLYATRESMKQDGIDHLIVVQPEDLYYLTGFYTIGDAAPQAFVLPLDSEPFLVARLIECDLVPKLSWVSEVWTCPDHANIVEVFMYALTAKNVPAGSVGLQLAAISAVHYARLQPFFAKFETRVLDGSKTVERVRIQKSEFEQACIQSASEMSEAALSKAMALIKPGVELSALHQASYAELMALGSEVPGYLPIVRTTDPSGHGSWMPGEKLSLGSLAFLELSGCKFGHHAPLMRTAYLRGPEEATPAWLLEAERLIQKTFEVCLPMMKPGAKAKDIDAAGREIMNSNTVGLHMSARLAYSTGSTATQPAGHAGWGDADFSLVGHNEAPLQAGMVFHFIPWFQKYDSPSGPIGLSDTVLVTEAGGRRFGQLPLEIVTEAYSLKLSAALVSQPFQEDVPMEELLAKDEKELPMPRNCPMELDEAFKIQTRLNATTIAQEEAKKADQEDARCFLKEEGLPFPQTGPEWRLVYRAMGKVLAARAFLTDTPAEVMQLPVQDVADSKEQMILRAVCDERISVPVESLQQFPEVYKALMDRIGGPGALAEVKAILQLVLDEPPEGLYNRWVKERLEYYRRVEPSAPLRDVSIVDQKDSEASISLSSDTDESVDTQSDKEGASAESPGIPGPDFRWHVGASLAWRGAWRALPSPEVLRDAAAQCLRGKPRGRGGERSGGASGGGGAVPPSGGASGGGGAVPPSGGASRGGGAVPPSGGASGGGGAGPPPGPAKAPKSIQQEVEHEMRGLKERRSPTTPSRGGKETPDWERVAYRFRIDQGRSQPGEAKAKAPYSDHSGLRFPSLETAENYDYHMDRGLSRLVERAYPIKVPGHRRLDPFFREYLFFLHDLDPARFTVQRIAQRYRLREKTVAKVLKEWGTNRYLTRSGLTKLHMKQQTREAEVLSEKERAYAKWVGWDQMGDQDDPESDDEALGGEFKGWRSTSDWVRRQKIEVEMMSAFPMMEKRDPMPKRVDVDMVADTRPGHKIINWIDPTDKVVF</sequence>
<dbReference type="AlphaFoldDB" id="A0AA36IG58"/>
<feature type="compositionally biased region" description="Gly residues" evidence="1">
    <location>
        <begin position="740"/>
        <end position="759"/>
    </location>
</feature>
<dbReference type="CDD" id="cd01066">
    <property type="entry name" value="APP_MetAP"/>
    <property type="match status" value="1"/>
</dbReference>
<dbReference type="Pfam" id="PF01321">
    <property type="entry name" value="Creatinase_N"/>
    <property type="match status" value="1"/>
</dbReference>
<dbReference type="InterPro" id="IPR036005">
    <property type="entry name" value="Creatinase/aminopeptidase-like"/>
</dbReference>
<evidence type="ECO:0008006" key="6">
    <source>
        <dbReference type="Google" id="ProtNLM"/>
    </source>
</evidence>
<evidence type="ECO:0000256" key="1">
    <source>
        <dbReference type="SAM" id="MobiDB-lite"/>
    </source>
</evidence>
<dbReference type="Pfam" id="PF00557">
    <property type="entry name" value="Peptidase_M24"/>
    <property type="match status" value="1"/>
</dbReference>
<dbReference type="InterPro" id="IPR050659">
    <property type="entry name" value="Peptidase_M24B"/>
</dbReference>
<organism evidence="4 5">
    <name type="scientific">Effrenium voratum</name>
    <dbReference type="NCBI Taxonomy" id="2562239"/>
    <lineage>
        <taxon>Eukaryota</taxon>
        <taxon>Sar</taxon>
        <taxon>Alveolata</taxon>
        <taxon>Dinophyceae</taxon>
        <taxon>Suessiales</taxon>
        <taxon>Symbiodiniaceae</taxon>
        <taxon>Effrenium</taxon>
    </lineage>
</organism>
<reference evidence="4" key="1">
    <citation type="submission" date="2023-08" db="EMBL/GenBank/DDBJ databases">
        <authorList>
            <person name="Chen Y."/>
            <person name="Shah S."/>
            <person name="Dougan E. K."/>
            <person name="Thang M."/>
            <person name="Chan C."/>
        </authorList>
    </citation>
    <scope>NUCLEOTIDE SEQUENCE</scope>
</reference>
<feature type="region of interest" description="Disordered" evidence="1">
    <location>
        <begin position="700"/>
        <end position="804"/>
    </location>
</feature>
<feature type="compositionally biased region" description="Gly residues" evidence="1">
    <location>
        <begin position="710"/>
        <end position="733"/>
    </location>
</feature>
<dbReference type="Proteomes" id="UP001178507">
    <property type="component" value="Unassembled WGS sequence"/>
</dbReference>
<comment type="caution">
    <text evidence="4">The sequence shown here is derived from an EMBL/GenBank/DDBJ whole genome shotgun (WGS) entry which is preliminary data.</text>
</comment>
<evidence type="ECO:0000313" key="4">
    <source>
        <dbReference type="EMBL" id="CAJ1386125.1"/>
    </source>
</evidence>
<evidence type="ECO:0000259" key="3">
    <source>
        <dbReference type="Pfam" id="PF01321"/>
    </source>
</evidence>
<feature type="compositionally biased region" description="Basic and acidic residues" evidence="1">
    <location>
        <begin position="795"/>
        <end position="804"/>
    </location>
</feature>
<feature type="domain" description="Peptidase M24" evidence="2">
    <location>
        <begin position="186"/>
        <end position="403"/>
    </location>
</feature>